<reference evidence="4" key="2">
    <citation type="submission" date="2025-08" db="UniProtKB">
        <authorList>
            <consortium name="RefSeq"/>
        </authorList>
    </citation>
    <scope>IDENTIFICATION</scope>
    <source>
        <tissue evidence="4">Leaf</tissue>
    </source>
</reference>
<evidence type="ECO:0000313" key="4">
    <source>
        <dbReference type="RefSeq" id="XP_020080124.1"/>
    </source>
</evidence>
<name>A0A6P5EA66_ANACO</name>
<protein>
    <submittedName>
        <fullName evidence="4">Disease resistance protein RGA3</fullName>
    </submittedName>
</protein>
<sequence>MDAQVLEGLRPPPDLRLLEIVGYQGCLLPSWMVGDQHLLHNLMSLELVECRQLKQLPTLSRTLKTLVLFACSSLPIASKEDLAIIRSTQDLRISQVVTFMEGSVATYGSCIASKIEWDLRRGYDSQKLCNWLEKAMGIVYQNLQEEEEEEEEEEAQLVLPSSLYSLYISSCPLTDSTLQQVLQGLTSIRSLDLFNIVSLTSLPSADVLGCLTMLEELYIKQCWFLTSLGGLQALGSLEILTISFCPSLSAEGGSTSILLPSSLEWLEIEACHWKHLDDSQPDPTSAIDSEGSDIPFAASLQLGHLKSLSKLSITYCPNIGSLLGLQELNNLGDLTLMGCPKLAHAETKLGSLSIRWFSTDAPSMLDVLLAEEALASLQHLRIAEFKEESFRSEEEQVFQHLTLLEYLVFESCSSIKSLPNNLESLSSLEGLRIINCPNIISLSDLPRSLLCLHWEHCNPVLKGRCQKPHGQDWCKISHIPTVSLD</sequence>
<dbReference type="Gene3D" id="3.80.10.10">
    <property type="entry name" value="Ribonuclease Inhibitor"/>
    <property type="match status" value="3"/>
</dbReference>
<dbReference type="SUPFAM" id="SSF52058">
    <property type="entry name" value="L domain-like"/>
    <property type="match status" value="1"/>
</dbReference>
<dbReference type="Proteomes" id="UP000515123">
    <property type="component" value="Unplaced"/>
</dbReference>
<keyword evidence="3" id="KW-1185">Reference proteome</keyword>
<dbReference type="InterPro" id="IPR006553">
    <property type="entry name" value="Leu-rich_rpt_Cys-con_subtyp"/>
</dbReference>
<dbReference type="Pfam" id="PF25019">
    <property type="entry name" value="LRR_R13L1-DRL21"/>
    <property type="match status" value="1"/>
</dbReference>
<dbReference type="OrthoDB" id="685126at2759"/>
<organism evidence="3 4">
    <name type="scientific">Ananas comosus</name>
    <name type="common">Pineapple</name>
    <name type="synonym">Ananas ananas</name>
    <dbReference type="NCBI Taxonomy" id="4615"/>
    <lineage>
        <taxon>Eukaryota</taxon>
        <taxon>Viridiplantae</taxon>
        <taxon>Streptophyta</taxon>
        <taxon>Embryophyta</taxon>
        <taxon>Tracheophyta</taxon>
        <taxon>Spermatophyta</taxon>
        <taxon>Magnoliopsida</taxon>
        <taxon>Liliopsida</taxon>
        <taxon>Poales</taxon>
        <taxon>Bromeliaceae</taxon>
        <taxon>Bromelioideae</taxon>
        <taxon>Ananas</taxon>
    </lineage>
</organism>
<dbReference type="InterPro" id="IPR032675">
    <property type="entry name" value="LRR_dom_sf"/>
</dbReference>
<evidence type="ECO:0000259" key="2">
    <source>
        <dbReference type="Pfam" id="PF25019"/>
    </source>
</evidence>
<dbReference type="RefSeq" id="XP_020080124.1">
    <property type="nucleotide sequence ID" value="XM_020224535.1"/>
</dbReference>
<dbReference type="GeneID" id="109703814"/>
<dbReference type="AlphaFoldDB" id="A0A6P5EA66"/>
<gene>
    <name evidence="4" type="primary">LOC109703814</name>
</gene>
<evidence type="ECO:0000313" key="3">
    <source>
        <dbReference type="Proteomes" id="UP000515123"/>
    </source>
</evidence>
<accession>A0A6P5EA66</accession>
<dbReference type="PANTHER" id="PTHR36766:SF36">
    <property type="entry name" value="AAA+ ATPASE DOMAIN-CONTAINING PROTEIN"/>
    <property type="match status" value="1"/>
</dbReference>
<dbReference type="InterPro" id="IPR056789">
    <property type="entry name" value="LRR_R13L1-DRL21"/>
</dbReference>
<keyword evidence="1" id="KW-0433">Leucine-rich repeat</keyword>
<reference evidence="3" key="1">
    <citation type="journal article" date="2015" name="Nat. Genet.">
        <title>The pineapple genome and the evolution of CAM photosynthesis.</title>
        <authorList>
            <person name="Ming R."/>
            <person name="VanBuren R."/>
            <person name="Wai C.M."/>
            <person name="Tang H."/>
            <person name="Schatz M.C."/>
            <person name="Bowers J.E."/>
            <person name="Lyons E."/>
            <person name="Wang M.L."/>
            <person name="Chen J."/>
            <person name="Biggers E."/>
            <person name="Zhang J."/>
            <person name="Huang L."/>
            <person name="Zhang L."/>
            <person name="Miao W."/>
            <person name="Zhang J."/>
            <person name="Ye Z."/>
            <person name="Miao C."/>
            <person name="Lin Z."/>
            <person name="Wang H."/>
            <person name="Zhou H."/>
            <person name="Yim W.C."/>
            <person name="Priest H.D."/>
            <person name="Zheng C."/>
            <person name="Woodhouse M."/>
            <person name="Edger P.P."/>
            <person name="Guyot R."/>
            <person name="Guo H.B."/>
            <person name="Guo H."/>
            <person name="Zheng G."/>
            <person name="Singh R."/>
            <person name="Sharma A."/>
            <person name="Min X."/>
            <person name="Zheng Y."/>
            <person name="Lee H."/>
            <person name="Gurtowski J."/>
            <person name="Sedlazeck F.J."/>
            <person name="Harkess A."/>
            <person name="McKain M.R."/>
            <person name="Liao Z."/>
            <person name="Fang J."/>
            <person name="Liu J."/>
            <person name="Zhang X."/>
            <person name="Zhang Q."/>
            <person name="Hu W."/>
            <person name="Qin Y."/>
            <person name="Wang K."/>
            <person name="Chen L.Y."/>
            <person name="Shirley N."/>
            <person name="Lin Y.R."/>
            <person name="Liu L.Y."/>
            <person name="Hernandez A.G."/>
            <person name="Wright C.L."/>
            <person name="Bulone V."/>
            <person name="Tuskan G.A."/>
            <person name="Heath K."/>
            <person name="Zee F."/>
            <person name="Moore P.H."/>
            <person name="Sunkar R."/>
            <person name="Leebens-Mack J.H."/>
            <person name="Mockler T."/>
            <person name="Bennetzen J.L."/>
            <person name="Freeling M."/>
            <person name="Sankoff D."/>
            <person name="Paterson A.H."/>
            <person name="Zhu X."/>
            <person name="Yang X."/>
            <person name="Smith J.A."/>
            <person name="Cushman J.C."/>
            <person name="Paull R.E."/>
            <person name="Yu Q."/>
        </authorList>
    </citation>
    <scope>NUCLEOTIDE SEQUENCE [LARGE SCALE GENOMIC DNA]</scope>
    <source>
        <strain evidence="3">cv. F153</strain>
    </source>
</reference>
<evidence type="ECO:0000256" key="1">
    <source>
        <dbReference type="ARBA" id="ARBA00022614"/>
    </source>
</evidence>
<dbReference type="PANTHER" id="PTHR36766">
    <property type="entry name" value="PLANT BROAD-SPECTRUM MILDEW RESISTANCE PROTEIN RPW8"/>
    <property type="match status" value="1"/>
</dbReference>
<proteinExistence type="predicted"/>
<feature type="domain" description="R13L1/DRL21-like LRR repeat region" evidence="2">
    <location>
        <begin position="2"/>
        <end position="66"/>
    </location>
</feature>
<dbReference type="SMART" id="SM00367">
    <property type="entry name" value="LRR_CC"/>
    <property type="match status" value="3"/>
</dbReference>